<dbReference type="InterPro" id="IPR052389">
    <property type="entry name" value="Sec_Metab_Biosynth-Assoc"/>
</dbReference>
<organism evidence="3 4">
    <name type="scientific">Actinocorallia aurantiaca</name>
    <dbReference type="NCBI Taxonomy" id="46204"/>
    <lineage>
        <taxon>Bacteria</taxon>
        <taxon>Bacillati</taxon>
        <taxon>Actinomycetota</taxon>
        <taxon>Actinomycetes</taxon>
        <taxon>Streptosporangiales</taxon>
        <taxon>Thermomonosporaceae</taxon>
        <taxon>Actinocorallia</taxon>
    </lineage>
</organism>
<dbReference type="PANTHER" id="PTHR38110">
    <property type="entry name" value="CHROMOSOME 23, WHOLE GENOME SHOTGUN SEQUENCE"/>
    <property type="match status" value="1"/>
</dbReference>
<feature type="domain" description="Acyl-CoA thioesterase-like N-terminal HotDog" evidence="1">
    <location>
        <begin position="39"/>
        <end position="126"/>
    </location>
</feature>
<dbReference type="PANTHER" id="PTHR38110:SF1">
    <property type="entry name" value="THIOESTERASE DOMAIN-CONTAINING PROTEIN"/>
    <property type="match status" value="1"/>
</dbReference>
<evidence type="ECO:0000313" key="4">
    <source>
        <dbReference type="Proteomes" id="UP001501842"/>
    </source>
</evidence>
<protein>
    <submittedName>
        <fullName evidence="3">Thioesterase family protein</fullName>
    </submittedName>
</protein>
<accession>A0ABP6GTD8</accession>
<evidence type="ECO:0000259" key="1">
    <source>
        <dbReference type="Pfam" id="PF13622"/>
    </source>
</evidence>
<dbReference type="EMBL" id="BAAATZ010000012">
    <property type="protein sequence ID" value="GAA2727678.1"/>
    <property type="molecule type" value="Genomic_DNA"/>
</dbReference>
<reference evidence="4" key="1">
    <citation type="journal article" date="2019" name="Int. J. Syst. Evol. Microbiol.">
        <title>The Global Catalogue of Microorganisms (GCM) 10K type strain sequencing project: providing services to taxonomists for standard genome sequencing and annotation.</title>
        <authorList>
            <consortium name="The Broad Institute Genomics Platform"/>
            <consortium name="The Broad Institute Genome Sequencing Center for Infectious Disease"/>
            <person name="Wu L."/>
            <person name="Ma J."/>
        </authorList>
    </citation>
    <scope>NUCLEOTIDE SEQUENCE [LARGE SCALE GENOMIC DNA]</scope>
    <source>
        <strain evidence="4">JCM 8201</strain>
    </source>
</reference>
<dbReference type="InterPro" id="IPR042171">
    <property type="entry name" value="Acyl-CoA_hotdog"/>
</dbReference>
<name>A0ABP6GTD8_9ACTN</name>
<dbReference type="Proteomes" id="UP001501842">
    <property type="component" value="Unassembled WGS sequence"/>
</dbReference>
<sequence>MGPGAALSMTETHVDSEFDRALRLAERSCTPGVYDADLDDGWFIGGALHGGYLMALCANALRHRLPDHPDPLTISAFFLSGGRPGPATVTTEVIRRGRSLSHAAVRLSQQEDDGRVERLRATAAFHDQDAAGGAFVCSPPPAPMPPPDDCPPMPRHLDRTDLFDRLDFRVDPSTLGWHAGEPSRQGRMGGWVRMADGRDPDPLMLLVALDALPPVTLDFGLDGYAPTIELTAHLRARPVPGWIRVQHTTRVLAGGYLEEDAEAWDESGRLVAQSRQLVRAPRT</sequence>
<keyword evidence="4" id="KW-1185">Reference proteome</keyword>
<comment type="caution">
    <text evidence="3">The sequence shown here is derived from an EMBL/GenBank/DDBJ whole genome shotgun (WGS) entry which is preliminary data.</text>
</comment>
<dbReference type="SUPFAM" id="SSF54637">
    <property type="entry name" value="Thioesterase/thiol ester dehydrase-isomerase"/>
    <property type="match status" value="2"/>
</dbReference>
<dbReference type="InterPro" id="IPR029069">
    <property type="entry name" value="HotDog_dom_sf"/>
</dbReference>
<evidence type="ECO:0000259" key="2">
    <source>
        <dbReference type="Pfam" id="PF20789"/>
    </source>
</evidence>
<dbReference type="InterPro" id="IPR049449">
    <property type="entry name" value="TesB_ACOT8-like_N"/>
</dbReference>
<dbReference type="Gene3D" id="2.40.160.210">
    <property type="entry name" value="Acyl-CoA thioesterase, double hotdog domain"/>
    <property type="match status" value="1"/>
</dbReference>
<proteinExistence type="predicted"/>
<gene>
    <name evidence="3" type="ORF">GCM10010439_34160</name>
</gene>
<dbReference type="Pfam" id="PF13622">
    <property type="entry name" value="4HBT_3"/>
    <property type="match status" value="1"/>
</dbReference>
<dbReference type="Pfam" id="PF20789">
    <property type="entry name" value="4HBT_3C"/>
    <property type="match status" value="1"/>
</dbReference>
<feature type="domain" description="Acyl-CoA thioesterase-like C-terminal" evidence="2">
    <location>
        <begin position="147"/>
        <end position="278"/>
    </location>
</feature>
<dbReference type="InterPro" id="IPR049450">
    <property type="entry name" value="ACOT8-like_C"/>
</dbReference>
<evidence type="ECO:0000313" key="3">
    <source>
        <dbReference type="EMBL" id="GAA2727678.1"/>
    </source>
</evidence>